<feature type="transmembrane region" description="Helical" evidence="1">
    <location>
        <begin position="157"/>
        <end position="175"/>
    </location>
</feature>
<accession>F0QTA0</accession>
<evidence type="ECO:0000313" key="2">
    <source>
        <dbReference type="EMBL" id="ADY00442.1"/>
    </source>
</evidence>
<keyword evidence="1" id="KW-1133">Transmembrane helix</keyword>
<feature type="transmembrane region" description="Helical" evidence="1">
    <location>
        <begin position="41"/>
        <end position="63"/>
    </location>
</feature>
<gene>
    <name evidence="2" type="ordered locus">VMUT_0227</name>
</gene>
<feature type="transmembrane region" description="Helical" evidence="1">
    <location>
        <begin position="69"/>
        <end position="87"/>
    </location>
</feature>
<feature type="transmembrane region" description="Helical" evidence="1">
    <location>
        <begin position="123"/>
        <end position="145"/>
    </location>
</feature>
<evidence type="ECO:0000256" key="1">
    <source>
        <dbReference type="SAM" id="Phobius"/>
    </source>
</evidence>
<keyword evidence="3" id="KW-1185">Reference proteome</keyword>
<protein>
    <submittedName>
        <fullName evidence="2">Uncharacterized protein</fullName>
    </submittedName>
</protein>
<proteinExistence type="predicted"/>
<dbReference type="STRING" id="985053.VMUT_0227"/>
<evidence type="ECO:0000313" key="3">
    <source>
        <dbReference type="Proteomes" id="UP000007485"/>
    </source>
</evidence>
<keyword evidence="1" id="KW-0812">Transmembrane</keyword>
<dbReference type="Proteomes" id="UP000007485">
    <property type="component" value="Chromosome"/>
</dbReference>
<dbReference type="EMBL" id="CP002529">
    <property type="protein sequence ID" value="ADY00442.1"/>
    <property type="molecule type" value="Genomic_DNA"/>
</dbReference>
<sequence>MFLWLLGVGFGLLGVSWFILEYASAFRFSIDYRLSYIKERLNYLVPLYLIGATAVILTLISWVEPWYRIYVSYVTALGLTVSGRVFLNRVRRGFIRVIDVYDLDLDLPMVSTAVSLIPESSIFNVLIINLISSIALFLESIIIYSRASRKLFDVGRMNALIYSLPLLTIALYSLYDSTSMMIIFIIAFFILVLFIGDLIYLSIKGS</sequence>
<organism evidence="2 3">
    <name type="scientific">Vulcanisaeta moutnovskia (strain 768-28)</name>
    <dbReference type="NCBI Taxonomy" id="985053"/>
    <lineage>
        <taxon>Archaea</taxon>
        <taxon>Thermoproteota</taxon>
        <taxon>Thermoprotei</taxon>
        <taxon>Thermoproteales</taxon>
        <taxon>Thermoproteaceae</taxon>
        <taxon>Vulcanisaeta</taxon>
    </lineage>
</organism>
<keyword evidence="1" id="KW-0472">Membrane</keyword>
<dbReference type="eggNOG" id="arCOG13883">
    <property type="taxonomic scope" value="Archaea"/>
</dbReference>
<reference evidence="2 3" key="1">
    <citation type="journal article" date="2011" name="J. Bacteriol.">
        <title>Complete genome sequence of 'Vulcanisaeta moutnovskia' strain 768-28, a novel member of the hyperthermophilic crenarchaeal genus vulcanisaeta.</title>
        <authorList>
            <person name="Gumerov V.M."/>
            <person name="Mardanov A.V."/>
            <person name="Beletsky A.V."/>
            <person name="Prokofeva M.I."/>
            <person name="Bonch-Osmolovskaya E.A."/>
            <person name="Ravin N.V."/>
            <person name="Skryabin K.G."/>
        </authorList>
    </citation>
    <scope>NUCLEOTIDE SEQUENCE [LARGE SCALE GENOMIC DNA]</scope>
    <source>
        <strain evidence="2 3">768-28</strain>
    </source>
</reference>
<name>F0QTA0_VULM7</name>
<dbReference type="HOGENOM" id="CLU_1329539_0_0_2"/>
<dbReference type="KEGG" id="vmo:VMUT_0227"/>
<feature type="transmembrane region" description="Helical" evidence="1">
    <location>
        <begin position="181"/>
        <end position="203"/>
    </location>
</feature>
<feature type="transmembrane region" description="Helical" evidence="1">
    <location>
        <begin position="6"/>
        <end position="29"/>
    </location>
</feature>
<dbReference type="OrthoDB" id="29037at2157"/>
<dbReference type="AlphaFoldDB" id="F0QTA0"/>